<proteinExistence type="predicted"/>
<evidence type="ECO:0000313" key="3">
    <source>
        <dbReference type="EnsemblMetazoa" id="CapteP201582"/>
    </source>
</evidence>
<reference evidence="2 4" key="2">
    <citation type="journal article" date="2013" name="Nature">
        <title>Insights into bilaterian evolution from three spiralian genomes.</title>
        <authorList>
            <person name="Simakov O."/>
            <person name="Marletaz F."/>
            <person name="Cho S.J."/>
            <person name="Edsinger-Gonzales E."/>
            <person name="Havlak P."/>
            <person name="Hellsten U."/>
            <person name="Kuo D.H."/>
            <person name="Larsson T."/>
            <person name="Lv J."/>
            <person name="Arendt D."/>
            <person name="Savage R."/>
            <person name="Osoegawa K."/>
            <person name="de Jong P."/>
            <person name="Grimwood J."/>
            <person name="Chapman J.A."/>
            <person name="Shapiro H."/>
            <person name="Aerts A."/>
            <person name="Otillar R.P."/>
            <person name="Terry A.Y."/>
            <person name="Boore J.L."/>
            <person name="Grigoriev I.V."/>
            <person name="Lindberg D.R."/>
            <person name="Seaver E.C."/>
            <person name="Weisblat D.A."/>
            <person name="Putnam N.H."/>
            <person name="Rokhsar D.S."/>
        </authorList>
    </citation>
    <scope>NUCLEOTIDE SEQUENCE</scope>
    <source>
        <strain evidence="2 4">I ESC-2004</strain>
    </source>
</reference>
<feature type="domain" description="Transcription factor AP-2 C-terminal" evidence="1">
    <location>
        <begin position="109"/>
        <end position="193"/>
    </location>
</feature>
<dbReference type="Pfam" id="PF03299">
    <property type="entry name" value="TF_AP-2"/>
    <property type="match status" value="1"/>
</dbReference>
<dbReference type="AlphaFoldDB" id="R7TBG3"/>
<evidence type="ECO:0000259" key="1">
    <source>
        <dbReference type="Pfam" id="PF03299"/>
    </source>
</evidence>
<keyword evidence="4" id="KW-1185">Reference proteome</keyword>
<evidence type="ECO:0000313" key="2">
    <source>
        <dbReference type="EMBL" id="ELT88441.1"/>
    </source>
</evidence>
<dbReference type="HOGENOM" id="CLU_1278711_0_0_1"/>
<organism evidence="2">
    <name type="scientific">Capitella teleta</name>
    <name type="common">Polychaete worm</name>
    <dbReference type="NCBI Taxonomy" id="283909"/>
    <lineage>
        <taxon>Eukaryota</taxon>
        <taxon>Metazoa</taxon>
        <taxon>Spiralia</taxon>
        <taxon>Lophotrochozoa</taxon>
        <taxon>Annelida</taxon>
        <taxon>Polychaeta</taxon>
        <taxon>Sedentaria</taxon>
        <taxon>Scolecida</taxon>
        <taxon>Capitellidae</taxon>
        <taxon>Capitella</taxon>
    </lineage>
</organism>
<dbReference type="Proteomes" id="UP000014760">
    <property type="component" value="Unassembled WGS sequence"/>
</dbReference>
<dbReference type="EMBL" id="AMQN01033507">
    <property type="status" value="NOT_ANNOTATED_CDS"/>
    <property type="molecule type" value="Genomic_DNA"/>
</dbReference>
<reference evidence="4" key="1">
    <citation type="submission" date="2012-12" db="EMBL/GenBank/DDBJ databases">
        <authorList>
            <person name="Hellsten U."/>
            <person name="Grimwood J."/>
            <person name="Chapman J.A."/>
            <person name="Shapiro H."/>
            <person name="Aerts A."/>
            <person name="Otillar R.P."/>
            <person name="Terry A.Y."/>
            <person name="Boore J.L."/>
            <person name="Simakov O."/>
            <person name="Marletaz F."/>
            <person name="Cho S.-J."/>
            <person name="Edsinger-Gonzales E."/>
            <person name="Havlak P."/>
            <person name="Kuo D.-H."/>
            <person name="Larsson T."/>
            <person name="Lv J."/>
            <person name="Arendt D."/>
            <person name="Savage R."/>
            <person name="Osoegawa K."/>
            <person name="de Jong P."/>
            <person name="Lindberg D.R."/>
            <person name="Seaver E.C."/>
            <person name="Weisblat D.A."/>
            <person name="Putnam N.H."/>
            <person name="Grigoriev I.V."/>
            <person name="Rokhsar D.S."/>
        </authorList>
    </citation>
    <scope>NUCLEOTIDE SEQUENCE</scope>
    <source>
        <strain evidence="4">I ESC-2004</strain>
    </source>
</reference>
<sequence>MVNKGSDPVIDWTENVLGSLRRYLPVYGGIYQFVACAVPETAIMPKENPKSQRASARVKIAKRKVEVVKIKKEVVQRKKKPTAMVKEEETENEEVEIQVHSRLHPNLCGRTTTKLDITPAELRRRGGPPENFSAEAMRRYLRKGHNTSLGPALQYCSAQKMTDKSHFTFLAEDDATQLANDFLRILCSTVPPCKVDADACQKEAFRSAHYFTILIK</sequence>
<dbReference type="EnsemblMetazoa" id="CapteT201582">
    <property type="protein sequence ID" value="CapteP201582"/>
    <property type="gene ID" value="CapteG201582"/>
</dbReference>
<name>R7TBG3_CAPTE</name>
<accession>R7TBG3</accession>
<protein>
    <recommendedName>
        <fullName evidence="1">Transcription factor AP-2 C-terminal domain-containing protein</fullName>
    </recommendedName>
</protein>
<dbReference type="EMBL" id="KB311870">
    <property type="protein sequence ID" value="ELT88441.1"/>
    <property type="molecule type" value="Genomic_DNA"/>
</dbReference>
<reference evidence="3" key="3">
    <citation type="submission" date="2015-06" db="UniProtKB">
        <authorList>
            <consortium name="EnsemblMetazoa"/>
        </authorList>
    </citation>
    <scope>IDENTIFICATION</scope>
</reference>
<gene>
    <name evidence="2" type="ORF">CAPTEDRAFT_201582</name>
</gene>
<evidence type="ECO:0000313" key="4">
    <source>
        <dbReference type="Proteomes" id="UP000014760"/>
    </source>
</evidence>
<dbReference type="InterPro" id="IPR013854">
    <property type="entry name" value="TF_AP2_C"/>
</dbReference>